<dbReference type="AlphaFoldDB" id="B9TIM9"/>
<reference evidence="3" key="1">
    <citation type="journal article" date="2010" name="Nat. Biotechnol.">
        <title>Draft genome sequence of the oilseed species Ricinus communis.</title>
        <authorList>
            <person name="Chan A.P."/>
            <person name="Crabtree J."/>
            <person name="Zhao Q."/>
            <person name="Lorenzi H."/>
            <person name="Orvis J."/>
            <person name="Puiu D."/>
            <person name="Melake-Berhan A."/>
            <person name="Jones K.M."/>
            <person name="Redman J."/>
            <person name="Chen G."/>
            <person name="Cahoon E.B."/>
            <person name="Gedil M."/>
            <person name="Stanke M."/>
            <person name="Haas B.J."/>
            <person name="Wortman J.R."/>
            <person name="Fraser-Liggett C.M."/>
            <person name="Ravel J."/>
            <person name="Rabinowicz P.D."/>
        </authorList>
    </citation>
    <scope>NUCLEOTIDE SEQUENCE [LARGE SCALE GENOMIC DNA]</scope>
    <source>
        <strain evidence="3">cv. Hale</strain>
    </source>
</reference>
<sequence length="305" mass="32935">MHISPVMFVQVTRKAPNRRRIVETIKVGGLRVAPEIAYLSRHKPGGALGNPECEQRHQQRQHVTTDKQHKDGHRAPKKPDGPVYAPPQKAQRSYCNLGEVEQPGLTGFRRGSHECHAGYQNHRERDVHAIVAGNFLKHDLASTLAATRPVKPGFKHRCDVGRIPPCAVNRIEFDDARAAFGQSDVHDHAGSGQEPVCDRLRVAPDFRRCTTLAMALAAPPLARDCLHGAGPACGVCAERALSADCAPGCFVEDPGIECLVLGIRPDMQPPAAGKLSGNVLDCNDSPVAVQQLVTHRASVPAACAE</sequence>
<evidence type="ECO:0000256" key="1">
    <source>
        <dbReference type="SAM" id="MobiDB-lite"/>
    </source>
</evidence>
<evidence type="ECO:0000313" key="2">
    <source>
        <dbReference type="EMBL" id="EEF24285.1"/>
    </source>
</evidence>
<evidence type="ECO:0000313" key="3">
    <source>
        <dbReference type="Proteomes" id="UP000008311"/>
    </source>
</evidence>
<gene>
    <name evidence="2" type="ORF">RCOM_1788800</name>
</gene>
<name>B9TIM9_RICCO</name>
<accession>B9TIM9</accession>
<feature type="compositionally biased region" description="Basic and acidic residues" evidence="1">
    <location>
        <begin position="53"/>
        <end position="80"/>
    </location>
</feature>
<proteinExistence type="predicted"/>
<dbReference type="Proteomes" id="UP000008311">
    <property type="component" value="Unassembled WGS sequence"/>
</dbReference>
<dbReference type="InParanoid" id="B9TIM9"/>
<protein>
    <submittedName>
        <fullName evidence="2">Uncharacterized protein</fullName>
    </submittedName>
</protein>
<organism evidence="2 3">
    <name type="scientific">Ricinus communis</name>
    <name type="common">Castor bean</name>
    <dbReference type="NCBI Taxonomy" id="3988"/>
    <lineage>
        <taxon>Eukaryota</taxon>
        <taxon>Viridiplantae</taxon>
        <taxon>Streptophyta</taxon>
        <taxon>Embryophyta</taxon>
        <taxon>Tracheophyta</taxon>
        <taxon>Spermatophyta</taxon>
        <taxon>Magnoliopsida</taxon>
        <taxon>eudicotyledons</taxon>
        <taxon>Gunneridae</taxon>
        <taxon>Pentapetalae</taxon>
        <taxon>rosids</taxon>
        <taxon>fabids</taxon>
        <taxon>Malpighiales</taxon>
        <taxon>Euphorbiaceae</taxon>
        <taxon>Acalyphoideae</taxon>
        <taxon>Acalypheae</taxon>
        <taxon>Ricinus</taxon>
    </lineage>
</organism>
<feature type="region of interest" description="Disordered" evidence="1">
    <location>
        <begin position="42"/>
        <end position="89"/>
    </location>
</feature>
<dbReference type="EMBL" id="EQ982739">
    <property type="protein sequence ID" value="EEF24285.1"/>
    <property type="molecule type" value="Genomic_DNA"/>
</dbReference>
<keyword evidence="3" id="KW-1185">Reference proteome</keyword>